<dbReference type="GO" id="GO:0004567">
    <property type="term" value="F:beta-mannosidase activity"/>
    <property type="evidence" value="ECO:0007669"/>
    <property type="project" value="UniProtKB-EC"/>
</dbReference>
<evidence type="ECO:0000313" key="8">
    <source>
        <dbReference type="EMBL" id="TQM18622.1"/>
    </source>
</evidence>
<dbReference type="Gene3D" id="2.60.120.260">
    <property type="entry name" value="Galactose-binding domain-like"/>
    <property type="match status" value="1"/>
</dbReference>
<dbReference type="SUPFAM" id="SSF49785">
    <property type="entry name" value="Galactose-binding domain-like"/>
    <property type="match status" value="1"/>
</dbReference>
<dbReference type="Pfam" id="PF17753">
    <property type="entry name" value="Ig_mannosidase"/>
    <property type="match status" value="1"/>
</dbReference>
<evidence type="ECO:0000256" key="4">
    <source>
        <dbReference type="ARBA" id="ARBA00023180"/>
    </source>
</evidence>
<evidence type="ECO:0000256" key="3">
    <source>
        <dbReference type="ARBA" id="ARBA00022801"/>
    </source>
</evidence>
<accession>A0A543EAK6</accession>
<feature type="domain" description="Beta-mannosidase Ig-fold" evidence="6">
    <location>
        <begin position="729"/>
        <end position="805"/>
    </location>
</feature>
<evidence type="ECO:0000256" key="2">
    <source>
        <dbReference type="ARBA" id="ARBA00012754"/>
    </source>
</evidence>
<gene>
    <name evidence="8" type="ORF">FB391_3753</name>
</gene>
<dbReference type="InterPro" id="IPR008979">
    <property type="entry name" value="Galactose-bd-like_sf"/>
</dbReference>
<dbReference type="SUPFAM" id="SSF51445">
    <property type="entry name" value="(Trans)glycosidases"/>
    <property type="match status" value="1"/>
</dbReference>
<dbReference type="InterPro" id="IPR041625">
    <property type="entry name" value="Beta-mannosidase_Ig"/>
</dbReference>
<dbReference type="GO" id="GO:0005975">
    <property type="term" value="P:carbohydrate metabolic process"/>
    <property type="evidence" value="ECO:0007669"/>
    <property type="project" value="UniProtKB-ARBA"/>
</dbReference>
<dbReference type="FunFam" id="3.20.20.80:FF:000050">
    <property type="entry name" value="Beta-mannosidase B"/>
    <property type="match status" value="1"/>
</dbReference>
<reference evidence="8 9" key="1">
    <citation type="submission" date="2019-06" db="EMBL/GenBank/DDBJ databases">
        <title>Sequencing the genomes of 1000 actinobacteria strains.</title>
        <authorList>
            <person name="Klenk H.-P."/>
        </authorList>
    </citation>
    <scope>NUCLEOTIDE SEQUENCE [LARGE SCALE GENOMIC DNA]</scope>
    <source>
        <strain evidence="8 9">DSM 105492</strain>
    </source>
</reference>
<keyword evidence="4" id="KW-0325">Glycoprotein</keyword>
<proteinExistence type="predicted"/>
<dbReference type="GO" id="GO:0006516">
    <property type="term" value="P:glycoprotein catabolic process"/>
    <property type="evidence" value="ECO:0007669"/>
    <property type="project" value="TreeGrafter"/>
</dbReference>
<dbReference type="InterPro" id="IPR054593">
    <property type="entry name" value="Beta-mannosidase-like_N2"/>
</dbReference>
<dbReference type="Gene3D" id="3.20.20.80">
    <property type="entry name" value="Glycosidases"/>
    <property type="match status" value="1"/>
</dbReference>
<dbReference type="Pfam" id="PF22666">
    <property type="entry name" value="Glyco_hydro_2_N2"/>
    <property type="match status" value="1"/>
</dbReference>
<name>A0A543EAK6_9MICO</name>
<sequence length="813" mass="89476">MTLRELHDGWTLRHSGGGIPPAFAGVAAEPVPATVPGVVHTDLLAAGLIPDPYVDDNESLLSWIGRCDWTYELTFDAPADGADNHDLVAEGLDTVARVVLNGVEVATTRNQHRTYRWPVGALLRPEGNRLEVTFRSPIAYAEEREAVLGERPHGYVHPYNAIRKTACNFGWDWGPALVTSGIWRRIGIESWSGARIASVRPVVGVDGDARRVDVHVELEWSDDATDLEVVAHVAGERAAVAASIGTSSVVLSITAPDVELWWPRGHGAQPLYELTVQAGEAEWSRRIGFRSAEIDVEADADGSPFTVIVNGKPIYIRGANWIPEDTFFARITRERLAERFTDAEESGMNLLRVWGGGIYESEDFYELADERGVLVWQDFLLACAAYSEDAELWDEFEAEARDNVTRLSSHPSLVVWNGGNENIWGWVDWGWRPRLKGATWGEGYYLDLFPRVIGELAPTTPYSAGSPYGFSRFVHPNDPKHGTVHIWDVWNQVDYDVYRTYRPRFVSEFGFQGPAAWSTLFSVVHDEPADPYGPLMLVHQKANDGNGKLERGLGAHIAEPQSIDDWHWATQLNQARAVRFGIEHFRSLHPLNQGSIVWQLNDCWPVISWAAVDGHGIRKPLWYALRDVYADRFATIQPRDGGLALVLHNDSDSPWEASVSVRVLTFAGDERTSMDASASVPARSAVSVALDVSSDDPTGEFVVAELSTGERAFWYFDEDPALRLSPSPVVASASAVEGGYEVRVRATSLAKDVTLLVDRADAAARVDRGMVTLLPGDEASFRVTAPAGLDAEVFAGALVVRSANDLVPVTVGV</sequence>
<evidence type="ECO:0000259" key="7">
    <source>
        <dbReference type="Pfam" id="PF22666"/>
    </source>
</evidence>
<dbReference type="InterPro" id="IPR036156">
    <property type="entry name" value="Beta-gal/glucu_dom_sf"/>
</dbReference>
<dbReference type="InterPro" id="IPR013783">
    <property type="entry name" value="Ig-like_fold"/>
</dbReference>
<dbReference type="SUPFAM" id="SSF49303">
    <property type="entry name" value="beta-Galactosidase/glucuronidase domain"/>
    <property type="match status" value="1"/>
</dbReference>
<protein>
    <recommendedName>
        <fullName evidence="2">beta-mannosidase</fullName>
        <ecNumber evidence="2">3.2.1.25</ecNumber>
    </recommendedName>
</protein>
<dbReference type="Gene3D" id="2.60.40.10">
    <property type="entry name" value="Immunoglobulins"/>
    <property type="match status" value="1"/>
</dbReference>
<organism evidence="8 9">
    <name type="scientific">Microbacterium kyungheense</name>
    <dbReference type="NCBI Taxonomy" id="1263636"/>
    <lineage>
        <taxon>Bacteria</taxon>
        <taxon>Bacillati</taxon>
        <taxon>Actinomycetota</taxon>
        <taxon>Actinomycetes</taxon>
        <taxon>Micrococcales</taxon>
        <taxon>Microbacteriaceae</taxon>
        <taxon>Microbacterium</taxon>
    </lineage>
</organism>
<dbReference type="OrthoDB" id="9758603at2"/>
<evidence type="ECO:0000256" key="1">
    <source>
        <dbReference type="ARBA" id="ARBA00000829"/>
    </source>
</evidence>
<dbReference type="EMBL" id="VFPE01000008">
    <property type="protein sequence ID" value="TQM18622.1"/>
    <property type="molecule type" value="Genomic_DNA"/>
</dbReference>
<keyword evidence="9" id="KW-1185">Reference proteome</keyword>
<evidence type="ECO:0000313" key="9">
    <source>
        <dbReference type="Proteomes" id="UP000320235"/>
    </source>
</evidence>
<evidence type="ECO:0000259" key="6">
    <source>
        <dbReference type="Pfam" id="PF17753"/>
    </source>
</evidence>
<dbReference type="InterPro" id="IPR017853">
    <property type="entry name" value="GH"/>
</dbReference>
<comment type="caution">
    <text evidence="8">The sequence shown here is derived from an EMBL/GenBank/DDBJ whole genome shotgun (WGS) entry which is preliminary data.</text>
</comment>
<evidence type="ECO:0000256" key="5">
    <source>
        <dbReference type="ARBA" id="ARBA00023295"/>
    </source>
</evidence>
<feature type="domain" description="Beta-mannosidase-like galactose-binding" evidence="7">
    <location>
        <begin position="30"/>
        <end position="184"/>
    </location>
</feature>
<dbReference type="InterPro" id="IPR050887">
    <property type="entry name" value="Beta-mannosidase_GH2"/>
</dbReference>
<keyword evidence="3" id="KW-0378">Hydrolase</keyword>
<keyword evidence="5" id="KW-0326">Glycosidase</keyword>
<dbReference type="PANTHER" id="PTHR43730">
    <property type="entry name" value="BETA-MANNOSIDASE"/>
    <property type="match status" value="1"/>
</dbReference>
<dbReference type="Proteomes" id="UP000320235">
    <property type="component" value="Unassembled WGS sequence"/>
</dbReference>
<comment type="catalytic activity">
    <reaction evidence="1">
        <text>Hydrolysis of terminal, non-reducing beta-D-mannose residues in beta-D-mannosides.</text>
        <dbReference type="EC" id="3.2.1.25"/>
    </reaction>
</comment>
<dbReference type="RefSeq" id="WP_141896663.1">
    <property type="nucleotide sequence ID" value="NZ_BAABLH010000006.1"/>
</dbReference>
<dbReference type="EC" id="3.2.1.25" evidence="2"/>
<dbReference type="AlphaFoldDB" id="A0A543EAK6"/>
<dbReference type="PANTHER" id="PTHR43730:SF1">
    <property type="entry name" value="BETA-MANNOSIDASE"/>
    <property type="match status" value="1"/>
</dbReference>